<protein>
    <submittedName>
        <fullName evidence="2">GNAT family N-acetyltransferase</fullName>
        <ecNumber evidence="2">2.3.-.-</ecNumber>
    </submittedName>
</protein>
<dbReference type="EC" id="2.3.-.-" evidence="2"/>
<dbReference type="InterPro" id="IPR016181">
    <property type="entry name" value="Acyl_CoA_acyltransferase"/>
</dbReference>
<dbReference type="RefSeq" id="WP_382166559.1">
    <property type="nucleotide sequence ID" value="NZ_JBHTBR010000002.1"/>
</dbReference>
<evidence type="ECO:0000259" key="1">
    <source>
        <dbReference type="PROSITE" id="PS51186"/>
    </source>
</evidence>
<dbReference type="Pfam" id="PF00583">
    <property type="entry name" value="Acetyltransf_1"/>
    <property type="match status" value="1"/>
</dbReference>
<dbReference type="Gene3D" id="3.40.630.30">
    <property type="match status" value="1"/>
</dbReference>
<sequence length="183" mass="19808">MPIKLRIIDPAYPSYSILSELPEHAQSIEALYDRCFGPGRSAKTAERLRENNIALSQLSMVAVDSKGEVVAAVRLWPLQIGASGRAVFVGPVAVDDQYRGSRLGLILTEQCLDLAKQAGWPLAILIGNEGYFGKMGFVKISTSDYPTLGYIPPHKLLAMELKDNALVENVGALSVPRVSKPAS</sequence>
<name>A0ABW2IK92_9PROT</name>
<evidence type="ECO:0000313" key="3">
    <source>
        <dbReference type="Proteomes" id="UP001596492"/>
    </source>
</evidence>
<dbReference type="GO" id="GO:0016746">
    <property type="term" value="F:acyltransferase activity"/>
    <property type="evidence" value="ECO:0007669"/>
    <property type="project" value="UniProtKB-KW"/>
</dbReference>
<comment type="caution">
    <text evidence="2">The sequence shown here is derived from an EMBL/GenBank/DDBJ whole genome shotgun (WGS) entry which is preliminary data.</text>
</comment>
<organism evidence="2 3">
    <name type="scientific">Hirschia litorea</name>
    <dbReference type="NCBI Taxonomy" id="1199156"/>
    <lineage>
        <taxon>Bacteria</taxon>
        <taxon>Pseudomonadati</taxon>
        <taxon>Pseudomonadota</taxon>
        <taxon>Alphaproteobacteria</taxon>
        <taxon>Hyphomonadales</taxon>
        <taxon>Hyphomonadaceae</taxon>
        <taxon>Hirschia</taxon>
    </lineage>
</organism>
<accession>A0ABW2IK92</accession>
<dbReference type="PROSITE" id="PS51186">
    <property type="entry name" value="GNAT"/>
    <property type="match status" value="1"/>
</dbReference>
<feature type="domain" description="N-acetyltransferase" evidence="1">
    <location>
        <begin position="15"/>
        <end position="162"/>
    </location>
</feature>
<dbReference type="SUPFAM" id="SSF55729">
    <property type="entry name" value="Acyl-CoA N-acyltransferases (Nat)"/>
    <property type="match status" value="1"/>
</dbReference>
<keyword evidence="2" id="KW-0012">Acyltransferase</keyword>
<dbReference type="EMBL" id="JBHTBR010000002">
    <property type="protein sequence ID" value="MFC7291364.1"/>
    <property type="molecule type" value="Genomic_DNA"/>
</dbReference>
<proteinExistence type="predicted"/>
<dbReference type="InterPro" id="IPR000182">
    <property type="entry name" value="GNAT_dom"/>
</dbReference>
<keyword evidence="3" id="KW-1185">Reference proteome</keyword>
<dbReference type="CDD" id="cd04301">
    <property type="entry name" value="NAT_SF"/>
    <property type="match status" value="1"/>
</dbReference>
<dbReference type="Proteomes" id="UP001596492">
    <property type="component" value="Unassembled WGS sequence"/>
</dbReference>
<keyword evidence="2" id="KW-0808">Transferase</keyword>
<evidence type="ECO:0000313" key="2">
    <source>
        <dbReference type="EMBL" id="MFC7291364.1"/>
    </source>
</evidence>
<reference evidence="3" key="1">
    <citation type="journal article" date="2019" name="Int. J. Syst. Evol. Microbiol.">
        <title>The Global Catalogue of Microorganisms (GCM) 10K type strain sequencing project: providing services to taxonomists for standard genome sequencing and annotation.</title>
        <authorList>
            <consortium name="The Broad Institute Genomics Platform"/>
            <consortium name="The Broad Institute Genome Sequencing Center for Infectious Disease"/>
            <person name="Wu L."/>
            <person name="Ma J."/>
        </authorList>
    </citation>
    <scope>NUCLEOTIDE SEQUENCE [LARGE SCALE GENOMIC DNA]</scope>
    <source>
        <strain evidence="3">CCUG 51308</strain>
    </source>
</reference>
<gene>
    <name evidence="2" type="ORF">ACFQS8_07025</name>
</gene>